<dbReference type="AlphaFoldDB" id="B3MM80"/>
<keyword evidence="1" id="KW-0812">Transmembrane</keyword>
<dbReference type="InParanoid" id="B3MM80"/>
<feature type="transmembrane region" description="Helical" evidence="1">
    <location>
        <begin position="65"/>
        <end position="84"/>
    </location>
</feature>
<gene>
    <name evidence="2" type="primary">Dana\GF15550</name>
    <name evidence="2" type="synonym">dana_GLEANR_16316</name>
    <name evidence="2" type="ORF">GF15550</name>
</gene>
<dbReference type="KEGG" id="dan:6498358"/>
<feature type="transmembrane region" description="Helical" evidence="1">
    <location>
        <begin position="120"/>
        <end position="144"/>
    </location>
</feature>
<feature type="transmembrane region" description="Helical" evidence="1">
    <location>
        <begin position="32"/>
        <end position="53"/>
    </location>
</feature>
<keyword evidence="1" id="KW-1133">Transmembrane helix</keyword>
<feature type="transmembrane region" description="Helical" evidence="1">
    <location>
        <begin position="150"/>
        <end position="171"/>
    </location>
</feature>
<evidence type="ECO:0000313" key="3">
    <source>
        <dbReference type="Proteomes" id="UP000007801"/>
    </source>
</evidence>
<reference evidence="2 3" key="1">
    <citation type="journal article" date="2007" name="Nature">
        <title>Evolution of genes and genomes on the Drosophila phylogeny.</title>
        <authorList>
            <consortium name="Drosophila 12 Genomes Consortium"/>
            <person name="Clark A.G."/>
            <person name="Eisen M.B."/>
            <person name="Smith D.R."/>
            <person name="Bergman C.M."/>
            <person name="Oliver B."/>
            <person name="Markow T.A."/>
            <person name="Kaufman T.C."/>
            <person name="Kellis M."/>
            <person name="Gelbart W."/>
            <person name="Iyer V.N."/>
            <person name="Pollard D.A."/>
            <person name="Sackton T.B."/>
            <person name="Larracuente A.M."/>
            <person name="Singh N.D."/>
            <person name="Abad J.P."/>
            <person name="Abt D.N."/>
            <person name="Adryan B."/>
            <person name="Aguade M."/>
            <person name="Akashi H."/>
            <person name="Anderson W.W."/>
            <person name="Aquadro C.F."/>
            <person name="Ardell D.H."/>
            <person name="Arguello R."/>
            <person name="Artieri C.G."/>
            <person name="Barbash D.A."/>
            <person name="Barker D."/>
            <person name="Barsanti P."/>
            <person name="Batterham P."/>
            <person name="Batzoglou S."/>
            <person name="Begun D."/>
            <person name="Bhutkar A."/>
            <person name="Blanco E."/>
            <person name="Bosak S.A."/>
            <person name="Bradley R.K."/>
            <person name="Brand A.D."/>
            <person name="Brent M.R."/>
            <person name="Brooks A.N."/>
            <person name="Brown R.H."/>
            <person name="Butlin R.K."/>
            <person name="Caggese C."/>
            <person name="Calvi B.R."/>
            <person name="Bernardo de Carvalho A."/>
            <person name="Caspi A."/>
            <person name="Castrezana S."/>
            <person name="Celniker S.E."/>
            <person name="Chang J.L."/>
            <person name="Chapple C."/>
            <person name="Chatterji S."/>
            <person name="Chinwalla A."/>
            <person name="Civetta A."/>
            <person name="Clifton S.W."/>
            <person name="Comeron J.M."/>
            <person name="Costello J.C."/>
            <person name="Coyne J.A."/>
            <person name="Daub J."/>
            <person name="David R.G."/>
            <person name="Delcher A.L."/>
            <person name="Delehaunty K."/>
            <person name="Do C.B."/>
            <person name="Ebling H."/>
            <person name="Edwards K."/>
            <person name="Eickbush T."/>
            <person name="Evans J.D."/>
            <person name="Filipski A."/>
            <person name="Findeiss S."/>
            <person name="Freyhult E."/>
            <person name="Fulton L."/>
            <person name="Fulton R."/>
            <person name="Garcia A.C."/>
            <person name="Gardiner A."/>
            <person name="Garfield D.A."/>
            <person name="Garvin B.E."/>
            <person name="Gibson G."/>
            <person name="Gilbert D."/>
            <person name="Gnerre S."/>
            <person name="Godfrey J."/>
            <person name="Good R."/>
            <person name="Gotea V."/>
            <person name="Gravely B."/>
            <person name="Greenberg A.J."/>
            <person name="Griffiths-Jones S."/>
            <person name="Gross S."/>
            <person name="Guigo R."/>
            <person name="Gustafson E.A."/>
            <person name="Haerty W."/>
            <person name="Hahn M.W."/>
            <person name="Halligan D.L."/>
            <person name="Halpern A.L."/>
            <person name="Halter G.M."/>
            <person name="Han M.V."/>
            <person name="Heger A."/>
            <person name="Hillier L."/>
            <person name="Hinrichs A.S."/>
            <person name="Holmes I."/>
            <person name="Hoskins R.A."/>
            <person name="Hubisz M.J."/>
            <person name="Hultmark D."/>
            <person name="Huntley M.A."/>
            <person name="Jaffe D.B."/>
            <person name="Jagadeeshan S."/>
            <person name="Jeck W.R."/>
            <person name="Johnson J."/>
            <person name="Jones C.D."/>
            <person name="Jordan W.C."/>
            <person name="Karpen G.H."/>
            <person name="Kataoka E."/>
            <person name="Keightley P.D."/>
            <person name="Kheradpour P."/>
            <person name="Kirkness E.F."/>
            <person name="Koerich L.B."/>
            <person name="Kristiansen K."/>
            <person name="Kudrna D."/>
            <person name="Kulathinal R.J."/>
            <person name="Kumar S."/>
            <person name="Kwok R."/>
            <person name="Lander E."/>
            <person name="Langley C.H."/>
            <person name="Lapoint R."/>
            <person name="Lazzaro B.P."/>
            <person name="Lee S.J."/>
            <person name="Levesque L."/>
            <person name="Li R."/>
            <person name="Lin C.F."/>
            <person name="Lin M.F."/>
            <person name="Lindblad-Toh K."/>
            <person name="Llopart A."/>
            <person name="Long M."/>
            <person name="Low L."/>
            <person name="Lozovsky E."/>
            <person name="Lu J."/>
            <person name="Luo M."/>
            <person name="Machado C.A."/>
            <person name="Makalowski W."/>
            <person name="Marzo M."/>
            <person name="Matsuda M."/>
            <person name="Matzkin L."/>
            <person name="McAllister B."/>
            <person name="McBride C.S."/>
            <person name="McKernan B."/>
            <person name="McKernan K."/>
            <person name="Mendez-Lago M."/>
            <person name="Minx P."/>
            <person name="Mollenhauer M.U."/>
            <person name="Montooth K."/>
            <person name="Mount S.M."/>
            <person name="Mu X."/>
            <person name="Myers E."/>
            <person name="Negre B."/>
            <person name="Newfeld S."/>
            <person name="Nielsen R."/>
            <person name="Noor M.A."/>
            <person name="O'Grady P."/>
            <person name="Pachter L."/>
            <person name="Papaceit M."/>
            <person name="Parisi M.J."/>
            <person name="Parisi M."/>
            <person name="Parts L."/>
            <person name="Pedersen J.S."/>
            <person name="Pesole G."/>
            <person name="Phillippy A.M."/>
            <person name="Ponting C.P."/>
            <person name="Pop M."/>
            <person name="Porcelli D."/>
            <person name="Powell J.R."/>
            <person name="Prohaska S."/>
            <person name="Pruitt K."/>
            <person name="Puig M."/>
            <person name="Quesneville H."/>
            <person name="Ram K.R."/>
            <person name="Rand D."/>
            <person name="Rasmussen M.D."/>
            <person name="Reed L.K."/>
            <person name="Reenan R."/>
            <person name="Reily A."/>
            <person name="Remington K.A."/>
            <person name="Rieger T.T."/>
            <person name="Ritchie M.G."/>
            <person name="Robin C."/>
            <person name="Rogers Y.H."/>
            <person name="Rohde C."/>
            <person name="Rozas J."/>
            <person name="Rubenfield M.J."/>
            <person name="Ruiz A."/>
            <person name="Russo S."/>
            <person name="Salzberg S.L."/>
            <person name="Sanchez-Gracia A."/>
            <person name="Saranga D.J."/>
            <person name="Sato H."/>
            <person name="Schaeffer S.W."/>
            <person name="Schatz M.C."/>
            <person name="Schlenke T."/>
            <person name="Schwartz R."/>
            <person name="Segarra C."/>
            <person name="Singh R.S."/>
            <person name="Sirot L."/>
            <person name="Sirota M."/>
            <person name="Sisneros N.B."/>
            <person name="Smith C.D."/>
            <person name="Smith T.F."/>
            <person name="Spieth J."/>
            <person name="Stage D.E."/>
            <person name="Stark A."/>
            <person name="Stephan W."/>
            <person name="Strausberg R.L."/>
            <person name="Strempel S."/>
            <person name="Sturgill D."/>
            <person name="Sutton G."/>
            <person name="Sutton G.G."/>
            <person name="Tao W."/>
            <person name="Teichmann S."/>
            <person name="Tobari Y.N."/>
            <person name="Tomimura Y."/>
            <person name="Tsolas J.M."/>
            <person name="Valente V.L."/>
            <person name="Venter E."/>
            <person name="Venter J.C."/>
            <person name="Vicario S."/>
            <person name="Vieira F.G."/>
            <person name="Vilella A.J."/>
            <person name="Villasante A."/>
            <person name="Walenz B."/>
            <person name="Wang J."/>
            <person name="Wasserman M."/>
            <person name="Watts T."/>
            <person name="Wilson D."/>
            <person name="Wilson R.K."/>
            <person name="Wing R.A."/>
            <person name="Wolfner M.F."/>
            <person name="Wong A."/>
            <person name="Wong G.K."/>
            <person name="Wu C.I."/>
            <person name="Wu G."/>
            <person name="Yamamoto D."/>
            <person name="Yang H.P."/>
            <person name="Yang S.P."/>
            <person name="Yorke J.A."/>
            <person name="Yoshida K."/>
            <person name="Zdobnov E."/>
            <person name="Zhang P."/>
            <person name="Zhang Y."/>
            <person name="Zimin A.V."/>
            <person name="Baldwin J."/>
            <person name="Abdouelleil A."/>
            <person name="Abdulkadir J."/>
            <person name="Abebe A."/>
            <person name="Abera B."/>
            <person name="Abreu J."/>
            <person name="Acer S.C."/>
            <person name="Aftuck L."/>
            <person name="Alexander A."/>
            <person name="An P."/>
            <person name="Anderson E."/>
            <person name="Anderson S."/>
            <person name="Arachi H."/>
            <person name="Azer M."/>
            <person name="Bachantsang P."/>
            <person name="Barry A."/>
            <person name="Bayul T."/>
            <person name="Berlin A."/>
            <person name="Bessette D."/>
            <person name="Bloom T."/>
            <person name="Blye J."/>
            <person name="Boguslavskiy L."/>
            <person name="Bonnet C."/>
            <person name="Boukhgalter B."/>
            <person name="Bourzgui I."/>
            <person name="Brown A."/>
            <person name="Cahill P."/>
            <person name="Channer S."/>
            <person name="Cheshatsang Y."/>
            <person name="Chuda L."/>
            <person name="Citroen M."/>
            <person name="Collymore A."/>
            <person name="Cooke P."/>
            <person name="Costello M."/>
            <person name="D'Aco K."/>
            <person name="Daza R."/>
            <person name="De Haan G."/>
            <person name="DeGray S."/>
            <person name="DeMaso C."/>
            <person name="Dhargay N."/>
            <person name="Dooley K."/>
            <person name="Dooley E."/>
            <person name="Doricent M."/>
            <person name="Dorje P."/>
            <person name="Dorjee K."/>
            <person name="Dupes A."/>
            <person name="Elong R."/>
            <person name="Falk J."/>
            <person name="Farina A."/>
            <person name="Faro S."/>
            <person name="Ferguson D."/>
            <person name="Fisher S."/>
            <person name="Foley C.D."/>
            <person name="Franke A."/>
            <person name="Friedrich D."/>
            <person name="Gadbois L."/>
            <person name="Gearin G."/>
            <person name="Gearin C.R."/>
            <person name="Giannoukos G."/>
            <person name="Goode T."/>
            <person name="Graham J."/>
            <person name="Grandbois E."/>
            <person name="Grewal S."/>
            <person name="Gyaltsen K."/>
            <person name="Hafez N."/>
            <person name="Hagos B."/>
            <person name="Hall J."/>
            <person name="Henson C."/>
            <person name="Hollinger A."/>
            <person name="Honan T."/>
            <person name="Huard M.D."/>
            <person name="Hughes L."/>
            <person name="Hurhula B."/>
            <person name="Husby M.E."/>
            <person name="Kamat A."/>
            <person name="Kanga B."/>
            <person name="Kashin S."/>
            <person name="Khazanovich D."/>
            <person name="Kisner P."/>
            <person name="Lance K."/>
            <person name="Lara M."/>
            <person name="Lee W."/>
            <person name="Lennon N."/>
            <person name="Letendre F."/>
            <person name="LeVine R."/>
            <person name="Lipovsky A."/>
            <person name="Liu X."/>
            <person name="Liu J."/>
            <person name="Liu S."/>
            <person name="Lokyitsang T."/>
            <person name="Lokyitsang Y."/>
            <person name="Lubonja R."/>
            <person name="Lui A."/>
            <person name="MacDonald P."/>
            <person name="Magnisalis V."/>
            <person name="Maru K."/>
            <person name="Matthews C."/>
            <person name="McCusker W."/>
            <person name="McDonough S."/>
            <person name="Mehta T."/>
            <person name="Meldrim J."/>
            <person name="Meneus L."/>
            <person name="Mihai O."/>
            <person name="Mihalev A."/>
            <person name="Mihova T."/>
            <person name="Mittelman R."/>
            <person name="Mlenga V."/>
            <person name="Montmayeur A."/>
            <person name="Mulrain L."/>
            <person name="Navidi A."/>
            <person name="Naylor J."/>
            <person name="Negash T."/>
            <person name="Nguyen T."/>
            <person name="Nguyen N."/>
            <person name="Nicol R."/>
            <person name="Norbu C."/>
            <person name="Norbu N."/>
            <person name="Novod N."/>
            <person name="O'Neill B."/>
            <person name="Osman S."/>
            <person name="Markiewicz E."/>
            <person name="Oyono O.L."/>
            <person name="Patti C."/>
            <person name="Phunkhang P."/>
            <person name="Pierre F."/>
            <person name="Priest M."/>
            <person name="Raghuraman S."/>
            <person name="Rege F."/>
            <person name="Reyes R."/>
            <person name="Rise C."/>
            <person name="Rogov P."/>
            <person name="Ross K."/>
            <person name="Ryan E."/>
            <person name="Settipalli S."/>
            <person name="Shea T."/>
            <person name="Sherpa N."/>
            <person name="Shi L."/>
            <person name="Shih D."/>
            <person name="Sparrow T."/>
            <person name="Spaulding J."/>
            <person name="Stalker J."/>
            <person name="Stange-Thomann N."/>
            <person name="Stavropoulos S."/>
            <person name="Stone C."/>
            <person name="Strader C."/>
            <person name="Tesfaye S."/>
            <person name="Thomson T."/>
            <person name="Thoulutsang Y."/>
            <person name="Thoulutsang D."/>
            <person name="Topham K."/>
            <person name="Topping I."/>
            <person name="Tsamla T."/>
            <person name="Vassiliev H."/>
            <person name="Vo A."/>
            <person name="Wangchuk T."/>
            <person name="Wangdi T."/>
            <person name="Weiand M."/>
            <person name="Wilkinson J."/>
            <person name="Wilson A."/>
            <person name="Yadav S."/>
            <person name="Young G."/>
            <person name="Yu Q."/>
            <person name="Zembek L."/>
            <person name="Zhong D."/>
            <person name="Zimmer A."/>
            <person name="Zwirko Z."/>
            <person name="Jaffe D.B."/>
            <person name="Alvarez P."/>
            <person name="Brockman W."/>
            <person name="Butler J."/>
            <person name="Chin C."/>
            <person name="Gnerre S."/>
            <person name="Grabherr M."/>
            <person name="Kleber M."/>
            <person name="Mauceli E."/>
            <person name="MacCallum I."/>
        </authorList>
    </citation>
    <scope>NUCLEOTIDE SEQUENCE [LARGE SCALE GENOMIC DNA]</scope>
    <source>
        <strain evidence="3">Tucson 14024-0371.13</strain>
    </source>
</reference>
<dbReference type="HOGENOM" id="CLU_075158_0_0_1"/>
<accession>B3MM80</accession>
<keyword evidence="1" id="KW-0472">Membrane</keyword>
<feature type="transmembrane region" description="Helical" evidence="1">
    <location>
        <begin position="183"/>
        <end position="200"/>
    </location>
</feature>
<dbReference type="GeneID" id="6498358"/>
<name>B3MM80_DROAN</name>
<proteinExistence type="predicted"/>
<protein>
    <submittedName>
        <fullName evidence="2">Uncharacterized protein</fullName>
    </submittedName>
</protein>
<dbReference type="OrthoDB" id="7881833at2759"/>
<dbReference type="EMBL" id="CH902620">
    <property type="protein sequence ID" value="EDV31840.2"/>
    <property type="molecule type" value="Genomic_DNA"/>
</dbReference>
<keyword evidence="3" id="KW-1185">Reference proteome</keyword>
<dbReference type="Proteomes" id="UP000007801">
    <property type="component" value="Unassembled WGS sequence"/>
</dbReference>
<dbReference type="eggNOG" id="ENOG502T941">
    <property type="taxonomic scope" value="Eukaryota"/>
</dbReference>
<evidence type="ECO:0000313" key="2">
    <source>
        <dbReference type="EMBL" id="EDV31840.2"/>
    </source>
</evidence>
<organism evidence="2 3">
    <name type="scientific">Drosophila ananassae</name>
    <name type="common">Fruit fly</name>
    <dbReference type="NCBI Taxonomy" id="7217"/>
    <lineage>
        <taxon>Eukaryota</taxon>
        <taxon>Metazoa</taxon>
        <taxon>Ecdysozoa</taxon>
        <taxon>Arthropoda</taxon>
        <taxon>Hexapoda</taxon>
        <taxon>Insecta</taxon>
        <taxon>Pterygota</taxon>
        <taxon>Neoptera</taxon>
        <taxon>Endopterygota</taxon>
        <taxon>Diptera</taxon>
        <taxon>Brachycera</taxon>
        <taxon>Muscomorpha</taxon>
        <taxon>Ephydroidea</taxon>
        <taxon>Drosophilidae</taxon>
        <taxon>Drosophila</taxon>
        <taxon>Sophophora</taxon>
    </lineage>
</organism>
<sequence length="246" mass="27871">MFAVRRVNLRALSEPDIFGIPPDQNISHAGRVYGLSVVLAVVALSQWLILGWCNVEVDKTYEERYGWWLLCTFFAVVILAWTKVGRKVPFNYIIIACIVESSTVYIALEQTNSKNGLVNFYAGVVVVALMLASIFWGAYFPMFIVPGDLVLSILVAIANIMMILFFLNAFWFGFPAIYTAVRNTFAVVAVCMVMYTATIIHDRQFDVPKNEYLFLSVLQFFSYMILHERILTLANQNSRNSIECGV</sequence>
<evidence type="ECO:0000256" key="1">
    <source>
        <dbReference type="SAM" id="Phobius"/>
    </source>
</evidence>